<dbReference type="PANTHER" id="PTHR43790">
    <property type="entry name" value="CARBOHYDRATE TRANSPORT ATP-BINDING PROTEIN MG119-RELATED"/>
    <property type="match status" value="1"/>
</dbReference>
<evidence type="ECO:0000313" key="8">
    <source>
        <dbReference type="Proteomes" id="UP000295021"/>
    </source>
</evidence>
<organism evidence="7 8">
    <name type="scientific">Rhizobium laguerreae</name>
    <dbReference type="NCBI Taxonomy" id="1076926"/>
    <lineage>
        <taxon>Bacteria</taxon>
        <taxon>Pseudomonadati</taxon>
        <taxon>Pseudomonadota</taxon>
        <taxon>Alphaproteobacteria</taxon>
        <taxon>Hyphomicrobiales</taxon>
        <taxon>Rhizobiaceae</taxon>
        <taxon>Rhizobium/Agrobacterium group</taxon>
        <taxon>Rhizobium</taxon>
    </lineage>
</organism>
<evidence type="ECO:0000256" key="1">
    <source>
        <dbReference type="ARBA" id="ARBA00022448"/>
    </source>
</evidence>
<keyword evidence="3" id="KW-0677">Repeat</keyword>
<accession>A0AAX2QDJ9</accession>
<sequence length="162" mass="17401">MAIWENTVLERITSPAFSRHGLVNRKAGMAFASEIIDGFDVRGGGPAIRTRLLSGGNMQKLILGRNLHRRPRILIAAQPARGLDEGAVAAVHARLLEARRQGTAVLLISEDLDEVIALADRIQAIVGGRLSPPVEAEDADARGLGLMMAGEWQETRGADHAI</sequence>
<gene>
    <name evidence="7" type="ORF">EV131_116115</name>
</gene>
<evidence type="ECO:0000256" key="4">
    <source>
        <dbReference type="ARBA" id="ARBA00022741"/>
    </source>
</evidence>
<keyword evidence="4" id="KW-0547">Nucleotide-binding</keyword>
<dbReference type="Gene3D" id="3.40.50.300">
    <property type="entry name" value="P-loop containing nucleotide triphosphate hydrolases"/>
    <property type="match status" value="1"/>
</dbReference>
<dbReference type="AlphaFoldDB" id="A0AAX2QDJ9"/>
<dbReference type="SUPFAM" id="SSF52540">
    <property type="entry name" value="P-loop containing nucleoside triphosphate hydrolases"/>
    <property type="match status" value="1"/>
</dbReference>
<evidence type="ECO:0008006" key="9">
    <source>
        <dbReference type="Google" id="ProtNLM"/>
    </source>
</evidence>
<comment type="caution">
    <text evidence="7">The sequence shown here is derived from an EMBL/GenBank/DDBJ whole genome shotgun (WGS) entry which is preliminary data.</text>
</comment>
<dbReference type="PANTHER" id="PTHR43790:SF9">
    <property type="entry name" value="GALACTOFURANOSE TRANSPORTER ATP-BINDING PROTEIN YTFR"/>
    <property type="match status" value="1"/>
</dbReference>
<evidence type="ECO:0000256" key="2">
    <source>
        <dbReference type="ARBA" id="ARBA00022597"/>
    </source>
</evidence>
<dbReference type="GO" id="GO:0005524">
    <property type="term" value="F:ATP binding"/>
    <property type="evidence" value="ECO:0007669"/>
    <property type="project" value="UniProtKB-KW"/>
</dbReference>
<reference evidence="7 8" key="1">
    <citation type="submission" date="2019-03" db="EMBL/GenBank/DDBJ databases">
        <title>Genomic Encyclopedia of Type Strains, Phase IV (KMG-V): Genome sequencing to study the core and pangenomes of soil and plant-associated prokaryotes.</title>
        <authorList>
            <person name="Whitman W."/>
        </authorList>
    </citation>
    <scope>NUCLEOTIDE SEQUENCE [LARGE SCALE GENOMIC DNA]</scope>
    <source>
        <strain evidence="7 8">FB403</strain>
    </source>
</reference>
<evidence type="ECO:0000256" key="5">
    <source>
        <dbReference type="ARBA" id="ARBA00022840"/>
    </source>
</evidence>
<keyword evidence="5" id="KW-0067">ATP-binding</keyword>
<dbReference type="InterPro" id="IPR050107">
    <property type="entry name" value="ABC_carbohydrate_import_ATPase"/>
</dbReference>
<name>A0AAX2QDJ9_9HYPH</name>
<dbReference type="InterPro" id="IPR027417">
    <property type="entry name" value="P-loop_NTPase"/>
</dbReference>
<evidence type="ECO:0000256" key="6">
    <source>
        <dbReference type="ARBA" id="ARBA00023136"/>
    </source>
</evidence>
<evidence type="ECO:0000313" key="7">
    <source>
        <dbReference type="EMBL" id="TCU16935.1"/>
    </source>
</evidence>
<proteinExistence type="predicted"/>
<protein>
    <recommendedName>
        <fullName evidence="9">ABC transporter family protein</fullName>
    </recommendedName>
</protein>
<keyword evidence="6" id="KW-0472">Membrane</keyword>
<keyword evidence="1" id="KW-0813">Transport</keyword>
<evidence type="ECO:0000256" key="3">
    <source>
        <dbReference type="ARBA" id="ARBA00022737"/>
    </source>
</evidence>
<dbReference type="EMBL" id="SMBI01000016">
    <property type="protein sequence ID" value="TCU16935.1"/>
    <property type="molecule type" value="Genomic_DNA"/>
</dbReference>
<keyword evidence="2" id="KW-0762">Sugar transport</keyword>
<dbReference type="Proteomes" id="UP000295021">
    <property type="component" value="Unassembled WGS sequence"/>
</dbReference>